<dbReference type="Pfam" id="PF01850">
    <property type="entry name" value="PIN"/>
    <property type="match status" value="1"/>
</dbReference>
<name>A0A7J3XZD9_9CREN</name>
<organism evidence="3">
    <name type="scientific">Thermogladius calderae</name>
    <dbReference type="NCBI Taxonomy" id="1200300"/>
    <lineage>
        <taxon>Archaea</taxon>
        <taxon>Thermoproteota</taxon>
        <taxon>Thermoprotei</taxon>
        <taxon>Desulfurococcales</taxon>
        <taxon>Desulfurococcaceae</taxon>
        <taxon>Thermogladius</taxon>
    </lineage>
</organism>
<dbReference type="InterPro" id="IPR044153">
    <property type="entry name" value="PIN_Pae0151-like"/>
</dbReference>
<evidence type="ECO:0000313" key="3">
    <source>
        <dbReference type="EMBL" id="HHP68052.1"/>
    </source>
</evidence>
<dbReference type="CDD" id="cd09873">
    <property type="entry name" value="PIN_Pae0151-like"/>
    <property type="match status" value="1"/>
</dbReference>
<dbReference type="PANTHER" id="PTHR35901:SF1">
    <property type="entry name" value="EXONUCLEASE VAPC9"/>
    <property type="match status" value="1"/>
</dbReference>
<feature type="domain" description="PIN" evidence="2">
    <location>
        <begin position="9"/>
        <end position="98"/>
    </location>
</feature>
<gene>
    <name evidence="3" type="ORF">ENM60_04620</name>
</gene>
<dbReference type="PANTHER" id="PTHR35901">
    <property type="entry name" value="RIBONUCLEASE VAPC3"/>
    <property type="match status" value="1"/>
</dbReference>
<dbReference type="InterPro" id="IPR051619">
    <property type="entry name" value="TypeII_TA_RNase_PINc/VapC"/>
</dbReference>
<sequence length="107" mass="12430">MKRGFSVDHVVKEFYNAVWKANYLFKTLDYESMRKVLELFNSYIEKNLILEPEDKYIDRALSIALEAGITLYDSLYIALALDKKTPLLTLDEKQRDIALKLGVKVLP</sequence>
<reference evidence="3" key="1">
    <citation type="journal article" date="2020" name="mSystems">
        <title>Genome- and Community-Level Interaction Insights into Carbon Utilization and Element Cycling Functions of Hydrothermarchaeota in Hydrothermal Sediment.</title>
        <authorList>
            <person name="Zhou Z."/>
            <person name="Liu Y."/>
            <person name="Xu W."/>
            <person name="Pan J."/>
            <person name="Luo Z.H."/>
            <person name="Li M."/>
        </authorList>
    </citation>
    <scope>NUCLEOTIDE SEQUENCE [LARGE SCALE GENOMIC DNA]</scope>
    <source>
        <strain evidence="3">SpSt-110</strain>
    </source>
</reference>
<keyword evidence="1" id="KW-0460">Magnesium</keyword>
<evidence type="ECO:0000259" key="2">
    <source>
        <dbReference type="Pfam" id="PF01850"/>
    </source>
</evidence>
<dbReference type="Gene3D" id="3.40.50.1010">
    <property type="entry name" value="5'-nuclease"/>
    <property type="match status" value="1"/>
</dbReference>
<dbReference type="AlphaFoldDB" id="A0A7J3XZD9"/>
<evidence type="ECO:0000256" key="1">
    <source>
        <dbReference type="ARBA" id="ARBA00022842"/>
    </source>
</evidence>
<accession>A0A7J3XZD9</accession>
<dbReference type="InterPro" id="IPR002716">
    <property type="entry name" value="PIN_dom"/>
</dbReference>
<dbReference type="SUPFAM" id="SSF88723">
    <property type="entry name" value="PIN domain-like"/>
    <property type="match status" value="1"/>
</dbReference>
<comment type="caution">
    <text evidence="3">The sequence shown here is derived from an EMBL/GenBank/DDBJ whole genome shotgun (WGS) entry which is preliminary data.</text>
</comment>
<proteinExistence type="predicted"/>
<dbReference type="InterPro" id="IPR029060">
    <property type="entry name" value="PIN-like_dom_sf"/>
</dbReference>
<protein>
    <submittedName>
        <fullName evidence="3">PIN domain-containing protein</fullName>
    </submittedName>
</protein>
<dbReference type="EMBL" id="DRYK01000059">
    <property type="protein sequence ID" value="HHP68052.1"/>
    <property type="molecule type" value="Genomic_DNA"/>
</dbReference>